<sequence length="190" mass="22107">MGRWVIERCSWGHKLHLLWGCRDMSHKWLGLVWWWRLATVRWRSGGDLWWGSLEGMEMEMAWWWPDDLGERLWGACGGRLVVLRVAMEELRPELNRGCAGSSEGLRRELEWCWSWLEVKGKRGSEGAGRVGAATRGKRGIEEEWKQGSLGEMVRRVSEGENEGDDPKFRLKLGHSAHKMGWTLKTLLFFL</sequence>
<dbReference type="AlphaFoldDB" id="A0AA86VL60"/>
<dbReference type="EMBL" id="OY731403">
    <property type="protein sequence ID" value="CAJ1964820.1"/>
    <property type="molecule type" value="Genomic_DNA"/>
</dbReference>
<accession>A0AA86VL60</accession>
<proteinExistence type="predicted"/>
<dbReference type="Gramene" id="rna-AYBTSS11_LOCUS20522">
    <property type="protein sequence ID" value="CAJ1964820.1"/>
    <property type="gene ID" value="gene-AYBTSS11_LOCUS20522"/>
</dbReference>
<dbReference type="Proteomes" id="UP001189624">
    <property type="component" value="Chromosome 6"/>
</dbReference>
<keyword evidence="2" id="KW-1185">Reference proteome</keyword>
<evidence type="ECO:0000313" key="2">
    <source>
        <dbReference type="Proteomes" id="UP001189624"/>
    </source>
</evidence>
<name>A0AA86VL60_9FABA</name>
<protein>
    <submittedName>
        <fullName evidence="1">Uncharacterized protein</fullName>
    </submittedName>
</protein>
<reference evidence="1" key="1">
    <citation type="submission" date="2023-10" db="EMBL/GenBank/DDBJ databases">
        <authorList>
            <person name="Domelevo Entfellner J.-B."/>
        </authorList>
    </citation>
    <scope>NUCLEOTIDE SEQUENCE</scope>
</reference>
<organism evidence="1 2">
    <name type="scientific">Sphenostylis stenocarpa</name>
    <dbReference type="NCBI Taxonomy" id="92480"/>
    <lineage>
        <taxon>Eukaryota</taxon>
        <taxon>Viridiplantae</taxon>
        <taxon>Streptophyta</taxon>
        <taxon>Embryophyta</taxon>
        <taxon>Tracheophyta</taxon>
        <taxon>Spermatophyta</taxon>
        <taxon>Magnoliopsida</taxon>
        <taxon>eudicotyledons</taxon>
        <taxon>Gunneridae</taxon>
        <taxon>Pentapetalae</taxon>
        <taxon>rosids</taxon>
        <taxon>fabids</taxon>
        <taxon>Fabales</taxon>
        <taxon>Fabaceae</taxon>
        <taxon>Papilionoideae</taxon>
        <taxon>50 kb inversion clade</taxon>
        <taxon>NPAAA clade</taxon>
        <taxon>indigoferoid/millettioid clade</taxon>
        <taxon>Phaseoleae</taxon>
        <taxon>Sphenostylis</taxon>
    </lineage>
</organism>
<evidence type="ECO:0000313" key="1">
    <source>
        <dbReference type="EMBL" id="CAJ1964820.1"/>
    </source>
</evidence>
<gene>
    <name evidence="1" type="ORF">AYBTSS11_LOCUS20522</name>
</gene>